<comment type="caution">
    <text evidence="9">The sequence shown here is derived from an EMBL/GenBank/DDBJ whole genome shotgun (WGS) entry which is preliminary data.</text>
</comment>
<comment type="similarity">
    <text evidence="5">Belongs to the SAT4 family.</text>
</comment>
<dbReference type="Proteomes" id="UP001610563">
    <property type="component" value="Unassembled WGS sequence"/>
</dbReference>
<evidence type="ECO:0000313" key="10">
    <source>
        <dbReference type="Proteomes" id="UP001610563"/>
    </source>
</evidence>
<dbReference type="Pfam" id="PF20684">
    <property type="entry name" value="Fung_rhodopsin"/>
    <property type="match status" value="1"/>
</dbReference>
<evidence type="ECO:0000256" key="4">
    <source>
        <dbReference type="ARBA" id="ARBA00023136"/>
    </source>
</evidence>
<evidence type="ECO:0000313" key="9">
    <source>
        <dbReference type="EMBL" id="KAL2786328.1"/>
    </source>
</evidence>
<reference evidence="9 10" key="1">
    <citation type="submission" date="2024-07" db="EMBL/GenBank/DDBJ databases">
        <title>Section-level genome sequencing and comparative genomics of Aspergillus sections Usti and Cavernicolus.</title>
        <authorList>
            <consortium name="Lawrence Berkeley National Laboratory"/>
            <person name="Nybo J.L."/>
            <person name="Vesth T.C."/>
            <person name="Theobald S."/>
            <person name="Frisvad J.C."/>
            <person name="Larsen T.O."/>
            <person name="Kjaerboelling I."/>
            <person name="Rothschild-Mancinelli K."/>
            <person name="Lyhne E.K."/>
            <person name="Kogle M.E."/>
            <person name="Barry K."/>
            <person name="Clum A."/>
            <person name="Na H."/>
            <person name="Ledsgaard L."/>
            <person name="Lin J."/>
            <person name="Lipzen A."/>
            <person name="Kuo A."/>
            <person name="Riley R."/>
            <person name="Mondo S."/>
            <person name="Labutti K."/>
            <person name="Haridas S."/>
            <person name="Pangalinan J."/>
            <person name="Salamov A.A."/>
            <person name="Simmons B.A."/>
            <person name="Magnuson J.K."/>
            <person name="Chen J."/>
            <person name="Drula E."/>
            <person name="Henrissat B."/>
            <person name="Wiebenga A."/>
            <person name="Lubbers R.J."/>
            <person name="Gomes A.C."/>
            <person name="Makela M.R."/>
            <person name="Stajich J."/>
            <person name="Grigoriev I.V."/>
            <person name="Mortensen U.H."/>
            <person name="De Vries R.P."/>
            <person name="Baker S.E."/>
            <person name="Andersen M.R."/>
        </authorList>
    </citation>
    <scope>NUCLEOTIDE SEQUENCE [LARGE SCALE GENOMIC DNA]</scope>
    <source>
        <strain evidence="9 10">CBS 209.92</strain>
    </source>
</reference>
<evidence type="ECO:0000259" key="8">
    <source>
        <dbReference type="Pfam" id="PF20684"/>
    </source>
</evidence>
<dbReference type="EMBL" id="JBFTWV010000120">
    <property type="protein sequence ID" value="KAL2786328.1"/>
    <property type="molecule type" value="Genomic_DNA"/>
</dbReference>
<protein>
    <recommendedName>
        <fullName evidence="8">Rhodopsin domain-containing protein</fullName>
    </recommendedName>
</protein>
<gene>
    <name evidence="9" type="ORF">BJX66DRAFT_346888</name>
</gene>
<feature type="transmembrane region" description="Helical" evidence="7">
    <location>
        <begin position="113"/>
        <end position="134"/>
    </location>
</feature>
<organism evidence="9 10">
    <name type="scientific">Aspergillus keveii</name>
    <dbReference type="NCBI Taxonomy" id="714993"/>
    <lineage>
        <taxon>Eukaryota</taxon>
        <taxon>Fungi</taxon>
        <taxon>Dikarya</taxon>
        <taxon>Ascomycota</taxon>
        <taxon>Pezizomycotina</taxon>
        <taxon>Eurotiomycetes</taxon>
        <taxon>Eurotiomycetidae</taxon>
        <taxon>Eurotiales</taxon>
        <taxon>Aspergillaceae</taxon>
        <taxon>Aspergillus</taxon>
        <taxon>Aspergillus subgen. Nidulantes</taxon>
    </lineage>
</organism>
<feature type="transmembrane region" description="Helical" evidence="7">
    <location>
        <begin position="36"/>
        <end position="58"/>
    </location>
</feature>
<keyword evidence="4 7" id="KW-0472">Membrane</keyword>
<keyword evidence="2 7" id="KW-0812">Transmembrane</keyword>
<proteinExistence type="inferred from homology"/>
<comment type="subcellular location">
    <subcellularLocation>
        <location evidence="1">Membrane</location>
        <topology evidence="1">Multi-pass membrane protein</topology>
    </subcellularLocation>
</comment>
<sequence>MSHAVIASGNPDTVPALQAPEGQVSNLDNPYSLKNYIYGTAAVTMALSTLAVFLRVYVKVRVLHRAQIEEYILILSLIAFYFFSAFMIYAVHLGQGTHQWNVSVSNFQAVVKWANIIEIVYCPTILGAKVAMLLQLKRIFLGATRGKLYWLHEVLLWTNIPCYLAIMFSFAFGCVPREKLWNPELPGRCISVNGLLIGSSVLNVVSDVTILLLPLVVIIRLQLPARSKMILAAVFGTGILGCVASIFRLVYGILLTQTHDFTYGIAPIGLWALGEICASILSGAIPMLPGFVKFVRDRNASSKGDGSSGNGYNASSSRRAKKSRNTNANNTESATKIITLPGDNDGKGMQDHYYEMGAMDDASVSVSALIDHDRSGEREREREAGDGIMRTVHIRTEYVKA</sequence>
<feature type="transmembrane region" description="Helical" evidence="7">
    <location>
        <begin position="154"/>
        <end position="175"/>
    </location>
</feature>
<evidence type="ECO:0000256" key="5">
    <source>
        <dbReference type="ARBA" id="ARBA00038359"/>
    </source>
</evidence>
<feature type="region of interest" description="Disordered" evidence="6">
    <location>
        <begin position="300"/>
        <end position="342"/>
    </location>
</feature>
<feature type="transmembrane region" description="Helical" evidence="7">
    <location>
        <begin position="230"/>
        <end position="251"/>
    </location>
</feature>
<feature type="transmembrane region" description="Helical" evidence="7">
    <location>
        <begin position="263"/>
        <end position="288"/>
    </location>
</feature>
<evidence type="ECO:0000256" key="7">
    <source>
        <dbReference type="SAM" id="Phobius"/>
    </source>
</evidence>
<feature type="transmembrane region" description="Helical" evidence="7">
    <location>
        <begin position="70"/>
        <end position="93"/>
    </location>
</feature>
<evidence type="ECO:0000256" key="6">
    <source>
        <dbReference type="SAM" id="MobiDB-lite"/>
    </source>
</evidence>
<evidence type="ECO:0000256" key="3">
    <source>
        <dbReference type="ARBA" id="ARBA00022989"/>
    </source>
</evidence>
<dbReference type="InterPro" id="IPR052337">
    <property type="entry name" value="SAT4-like"/>
</dbReference>
<evidence type="ECO:0000256" key="2">
    <source>
        <dbReference type="ARBA" id="ARBA00022692"/>
    </source>
</evidence>
<dbReference type="PANTHER" id="PTHR33048:SF47">
    <property type="entry name" value="INTEGRAL MEMBRANE PROTEIN-RELATED"/>
    <property type="match status" value="1"/>
</dbReference>
<feature type="transmembrane region" description="Helical" evidence="7">
    <location>
        <begin position="195"/>
        <end position="218"/>
    </location>
</feature>
<dbReference type="PANTHER" id="PTHR33048">
    <property type="entry name" value="PTH11-LIKE INTEGRAL MEMBRANE PROTEIN (AFU_ORTHOLOGUE AFUA_5G11245)"/>
    <property type="match status" value="1"/>
</dbReference>
<keyword evidence="10" id="KW-1185">Reference proteome</keyword>
<dbReference type="InterPro" id="IPR049326">
    <property type="entry name" value="Rhodopsin_dom_fungi"/>
</dbReference>
<evidence type="ECO:0000256" key="1">
    <source>
        <dbReference type="ARBA" id="ARBA00004141"/>
    </source>
</evidence>
<feature type="compositionally biased region" description="Polar residues" evidence="6">
    <location>
        <begin position="325"/>
        <end position="336"/>
    </location>
</feature>
<name>A0ABR4FTM8_9EURO</name>
<accession>A0ABR4FTM8</accession>
<feature type="domain" description="Rhodopsin" evidence="8">
    <location>
        <begin position="54"/>
        <end position="289"/>
    </location>
</feature>
<keyword evidence="3 7" id="KW-1133">Transmembrane helix</keyword>